<dbReference type="EMBL" id="RWGY01000011">
    <property type="protein sequence ID" value="TVU30311.1"/>
    <property type="molecule type" value="Genomic_DNA"/>
</dbReference>
<sequence length="149" mass="16236">MNLGLCMVLVLVNAKCLVLLLGYGLPMVLLLLQGVGIRVVFGNVVLLVGGGTGILTAGFKNEVSNKLITEHSLEFSIVQDADRLDAIGIARCFTFGGSKNNALHDPKLLPHDNLAGKRGAEKRHKFMEDFVAGFYEESMEWQGLKVNHQ</sequence>
<reference evidence="2 3" key="1">
    <citation type="journal article" date="2019" name="Sci. Rep.">
        <title>A high-quality genome of Eragrostis curvula grass provides insights into Poaceae evolution and supports new strategies to enhance forage quality.</title>
        <authorList>
            <person name="Carballo J."/>
            <person name="Santos B.A.C.M."/>
            <person name="Zappacosta D."/>
            <person name="Garbus I."/>
            <person name="Selva J.P."/>
            <person name="Gallo C.A."/>
            <person name="Diaz A."/>
            <person name="Albertini E."/>
            <person name="Caccamo M."/>
            <person name="Echenique V."/>
        </authorList>
    </citation>
    <scope>NUCLEOTIDE SEQUENCE [LARGE SCALE GENOMIC DNA]</scope>
    <source>
        <strain evidence="3">cv. Victoria</strain>
        <tissue evidence="2">Leaf</tissue>
    </source>
</reference>
<dbReference type="Gramene" id="TVU30311">
    <property type="protein sequence ID" value="TVU30311"/>
    <property type="gene ID" value="EJB05_21925"/>
</dbReference>
<dbReference type="PANTHER" id="PTHR33594:SF1">
    <property type="entry name" value="HD_PDEASE DOMAIN-CONTAINING PROTEIN"/>
    <property type="match status" value="1"/>
</dbReference>
<keyword evidence="3" id="KW-1185">Reference proteome</keyword>
<name>A0A5J9V4J9_9POAL</name>
<dbReference type="Gene3D" id="1.10.3210.50">
    <property type="match status" value="1"/>
</dbReference>
<feature type="transmembrane region" description="Helical" evidence="1">
    <location>
        <begin position="30"/>
        <end position="57"/>
    </location>
</feature>
<dbReference type="AlphaFoldDB" id="A0A5J9V4J9"/>
<organism evidence="2 3">
    <name type="scientific">Eragrostis curvula</name>
    <name type="common">weeping love grass</name>
    <dbReference type="NCBI Taxonomy" id="38414"/>
    <lineage>
        <taxon>Eukaryota</taxon>
        <taxon>Viridiplantae</taxon>
        <taxon>Streptophyta</taxon>
        <taxon>Embryophyta</taxon>
        <taxon>Tracheophyta</taxon>
        <taxon>Spermatophyta</taxon>
        <taxon>Magnoliopsida</taxon>
        <taxon>Liliopsida</taxon>
        <taxon>Poales</taxon>
        <taxon>Poaceae</taxon>
        <taxon>PACMAD clade</taxon>
        <taxon>Chloridoideae</taxon>
        <taxon>Eragrostideae</taxon>
        <taxon>Eragrostidinae</taxon>
        <taxon>Eragrostis</taxon>
    </lineage>
</organism>
<gene>
    <name evidence="2" type="ORF">EJB05_21925</name>
</gene>
<keyword evidence="1" id="KW-0812">Transmembrane</keyword>
<comment type="caution">
    <text evidence="2">The sequence shown here is derived from an EMBL/GenBank/DDBJ whole genome shotgun (WGS) entry which is preliminary data.</text>
</comment>
<dbReference type="SUPFAM" id="SSF109604">
    <property type="entry name" value="HD-domain/PDEase-like"/>
    <property type="match status" value="1"/>
</dbReference>
<feature type="non-terminal residue" evidence="2">
    <location>
        <position position="149"/>
    </location>
</feature>
<keyword evidence="1" id="KW-0472">Membrane</keyword>
<feature type="non-terminal residue" evidence="2">
    <location>
        <position position="1"/>
    </location>
</feature>
<proteinExistence type="predicted"/>
<evidence type="ECO:0000313" key="2">
    <source>
        <dbReference type="EMBL" id="TVU30311.1"/>
    </source>
</evidence>
<dbReference type="PANTHER" id="PTHR33594">
    <property type="entry name" value="SUPERFAMILY HYDROLASE, PUTATIVE (AFU_ORTHOLOGUE AFUA_1G03035)-RELATED"/>
    <property type="match status" value="1"/>
</dbReference>
<protein>
    <submittedName>
        <fullName evidence="2">Uncharacterized protein</fullName>
    </submittedName>
</protein>
<dbReference type="Proteomes" id="UP000324897">
    <property type="component" value="Chromosome 1"/>
</dbReference>
<evidence type="ECO:0000313" key="3">
    <source>
        <dbReference type="Proteomes" id="UP000324897"/>
    </source>
</evidence>
<dbReference type="OrthoDB" id="16547at2759"/>
<evidence type="ECO:0000256" key="1">
    <source>
        <dbReference type="SAM" id="Phobius"/>
    </source>
</evidence>
<accession>A0A5J9V4J9</accession>
<keyword evidence="1" id="KW-1133">Transmembrane helix</keyword>